<dbReference type="SUPFAM" id="SSF52540">
    <property type="entry name" value="P-loop containing nucleoside triphosphate hydrolases"/>
    <property type="match status" value="1"/>
</dbReference>
<dbReference type="AlphaFoldDB" id="A0A964XMU6"/>
<protein>
    <submittedName>
        <fullName evidence="2">Uncharacterized protein</fullName>
    </submittedName>
</protein>
<evidence type="ECO:0000256" key="1">
    <source>
        <dbReference type="SAM" id="MobiDB-lite"/>
    </source>
</evidence>
<dbReference type="OrthoDB" id="7628974at2"/>
<organism evidence="2 3">
    <name type="scientific">Streptomyces boluensis</name>
    <dbReference type="NCBI Taxonomy" id="1775135"/>
    <lineage>
        <taxon>Bacteria</taxon>
        <taxon>Bacillati</taxon>
        <taxon>Actinomycetota</taxon>
        <taxon>Actinomycetes</taxon>
        <taxon>Kitasatosporales</taxon>
        <taxon>Streptomycetaceae</taxon>
        <taxon>Streptomyces</taxon>
    </lineage>
</organism>
<dbReference type="PANTHER" id="PTHR47691:SF3">
    <property type="entry name" value="HTH-TYPE TRANSCRIPTIONAL REGULATOR RV0890C-RELATED"/>
    <property type="match status" value="1"/>
</dbReference>
<dbReference type="PRINTS" id="PR00364">
    <property type="entry name" value="DISEASERSIST"/>
</dbReference>
<dbReference type="GO" id="GO:0043531">
    <property type="term" value="F:ADP binding"/>
    <property type="evidence" value="ECO:0007669"/>
    <property type="project" value="InterPro"/>
</dbReference>
<feature type="non-terminal residue" evidence="2">
    <location>
        <position position="1"/>
    </location>
</feature>
<sequence>PRDIRDFTARGPALDGLLALADGADPAYPPVAVISGQPGLGKTSLAVHAAHLLASRFPDGQFALDLHGMSPEPARPRDALARLLAALGTAQGAIPTGTDDRAGLLRSVLGDRRVLLLLDNAKDESQVRPFLPGTGTSLTLVTSRHALAGLEAVHRTDLAVFRREESVELLSRVIGPERVGAESQAARDLTDLCGQLPLAVRIAGQRLLGRPRERLAKLVGQLAAEERRLDTLQAGDLGVRAAFALSYRQLAPATRTLLRRAALAAGPDFSPRTAGLLAGLPCGRAADGVEELVEAGLLQPDPVADRYRFHDLLALFAGEQLAAEDGPEECAAAEDRTARWMLRRATAAARRFDADRHLDAPDDDPEPASAPAGQDEAAAWLEAERNEWLAALHRAARTGDHQRVVDAAEAMHWFSDRKQHWELWVEVFRLAVDAARALGDRSAEAAHLNHLAWACNVCVYDHHAALDAADTAFEVAGAAGDELQTAWALGHGAGALHRMGRIAESQERLRDAADRFGAQTSPQARLGELTILNSLGNQLRQSGRADEALEIHRRGESLCATPVPGESAELMGLYRAVARHQIGSDLAELGRWGEAETPLRQALGHFEAAGMPAWSEPARLDLGRVLSRLARYEEAGQALRTAHGALGELNSPRLAEAEAELHTLAELVG</sequence>
<dbReference type="Gene3D" id="1.25.40.10">
    <property type="entry name" value="Tetratricopeptide repeat domain"/>
    <property type="match status" value="2"/>
</dbReference>
<keyword evidence="3" id="KW-1185">Reference proteome</keyword>
<comment type="caution">
    <text evidence="2">The sequence shown here is derived from an EMBL/GenBank/DDBJ whole genome shotgun (WGS) entry which is preliminary data.</text>
</comment>
<evidence type="ECO:0000313" key="2">
    <source>
        <dbReference type="EMBL" id="NBE54924.1"/>
    </source>
</evidence>
<dbReference type="RefSeq" id="WP_161702207.1">
    <property type="nucleotide sequence ID" value="NZ_JAAAHS010000263.1"/>
</dbReference>
<dbReference type="InterPro" id="IPR011990">
    <property type="entry name" value="TPR-like_helical_dom_sf"/>
</dbReference>
<evidence type="ECO:0000313" key="3">
    <source>
        <dbReference type="Proteomes" id="UP000598297"/>
    </source>
</evidence>
<dbReference type="Proteomes" id="UP000598297">
    <property type="component" value="Unassembled WGS sequence"/>
</dbReference>
<name>A0A964XMU6_9ACTN</name>
<dbReference type="EMBL" id="JAAAHS010000263">
    <property type="protein sequence ID" value="NBE54924.1"/>
    <property type="molecule type" value="Genomic_DNA"/>
</dbReference>
<dbReference type="InterPro" id="IPR027417">
    <property type="entry name" value="P-loop_NTPase"/>
</dbReference>
<dbReference type="PANTHER" id="PTHR47691">
    <property type="entry name" value="REGULATOR-RELATED"/>
    <property type="match status" value="1"/>
</dbReference>
<accession>A0A964XMU6</accession>
<dbReference type="SUPFAM" id="SSF48452">
    <property type="entry name" value="TPR-like"/>
    <property type="match status" value="1"/>
</dbReference>
<gene>
    <name evidence="2" type="ORF">GUY60_26560</name>
</gene>
<dbReference type="Gene3D" id="3.40.50.300">
    <property type="entry name" value="P-loop containing nucleotide triphosphate hydrolases"/>
    <property type="match status" value="1"/>
</dbReference>
<reference evidence="2" key="1">
    <citation type="submission" date="2020-01" db="EMBL/GenBank/DDBJ databases">
        <title>Whole-genome analyses of novel actinobacteria.</title>
        <authorList>
            <person name="Sahin N."/>
        </authorList>
    </citation>
    <scope>NUCLEOTIDE SEQUENCE</scope>
    <source>
        <strain evidence="2">YC537</strain>
    </source>
</reference>
<feature type="region of interest" description="Disordered" evidence="1">
    <location>
        <begin position="356"/>
        <end position="376"/>
    </location>
</feature>
<proteinExistence type="predicted"/>